<protein>
    <recommendedName>
        <fullName evidence="3">DUF559 domain-containing protein</fullName>
    </recommendedName>
</protein>
<dbReference type="AlphaFoldDB" id="A0A9D2DIU7"/>
<gene>
    <name evidence="1" type="ORF">IAA22_02690</name>
</gene>
<reference evidence="1" key="2">
    <citation type="submission" date="2021-04" db="EMBL/GenBank/DDBJ databases">
        <authorList>
            <person name="Gilroy R."/>
        </authorList>
    </citation>
    <scope>NUCLEOTIDE SEQUENCE</scope>
    <source>
        <strain evidence="1">ChiHecolR3B27-1887</strain>
    </source>
</reference>
<reference evidence="1" key="1">
    <citation type="journal article" date="2021" name="PeerJ">
        <title>Extensive microbial diversity within the chicken gut microbiome revealed by metagenomics and culture.</title>
        <authorList>
            <person name="Gilroy R."/>
            <person name="Ravi A."/>
            <person name="Getino M."/>
            <person name="Pursley I."/>
            <person name="Horton D.L."/>
            <person name="Alikhan N.F."/>
            <person name="Baker D."/>
            <person name="Gharbi K."/>
            <person name="Hall N."/>
            <person name="Watson M."/>
            <person name="Adriaenssens E.M."/>
            <person name="Foster-Nyarko E."/>
            <person name="Jarju S."/>
            <person name="Secka A."/>
            <person name="Antonio M."/>
            <person name="Oren A."/>
            <person name="Chaudhuri R.R."/>
            <person name="La Ragione R."/>
            <person name="Hildebrand F."/>
            <person name="Pallen M.J."/>
        </authorList>
    </citation>
    <scope>NUCLEOTIDE SEQUENCE</scope>
    <source>
        <strain evidence="1">ChiHecolR3B27-1887</strain>
    </source>
</reference>
<name>A0A9D2DIU7_9ACTN</name>
<organism evidence="1 2">
    <name type="scientific">Candidatus Olsenella stercoravium</name>
    <dbReference type="NCBI Taxonomy" id="2838713"/>
    <lineage>
        <taxon>Bacteria</taxon>
        <taxon>Bacillati</taxon>
        <taxon>Actinomycetota</taxon>
        <taxon>Coriobacteriia</taxon>
        <taxon>Coriobacteriales</taxon>
        <taxon>Atopobiaceae</taxon>
        <taxon>Olsenella</taxon>
    </lineage>
</organism>
<evidence type="ECO:0008006" key="3">
    <source>
        <dbReference type="Google" id="ProtNLM"/>
    </source>
</evidence>
<sequence length="340" mass="37611">MERRQRCDAPIPEQGPSDAEIADLIARTPPLARIARPIEVLIAGEEGRRRSKLVKTHTAPRELPPGSVALIAPDIYCVSPEHLAVQMAPQLTELELIVLLSELMGVYAIAPELEGGMFQRRTAPTTREAILAHLDALGSFAGASKVRRALRYACVSSGSPRETKLSLRLGLNPARGGYGLDVLSMNAPLEVKRIHDRMRAGVRKPDVLLRAPAGAMRGGRPLLGVAVEYDGKDHASEGAHARDAERHNELTAIGVVEYIVTKWQYRDLDYMDGLADQIRNELGVPAKRRTHAEARRLRLLRWRLYLELDRIDGVNWSGRARERERAESGEVVPAEAYGLD</sequence>
<accession>A0A9D2DIU7</accession>
<comment type="caution">
    <text evidence="1">The sequence shown here is derived from an EMBL/GenBank/DDBJ whole genome shotgun (WGS) entry which is preliminary data.</text>
</comment>
<evidence type="ECO:0000313" key="2">
    <source>
        <dbReference type="Proteomes" id="UP000824029"/>
    </source>
</evidence>
<dbReference type="Proteomes" id="UP000824029">
    <property type="component" value="Unassembled WGS sequence"/>
</dbReference>
<dbReference type="EMBL" id="DXBZ01000051">
    <property type="protein sequence ID" value="HIZ18006.1"/>
    <property type="molecule type" value="Genomic_DNA"/>
</dbReference>
<evidence type="ECO:0000313" key="1">
    <source>
        <dbReference type="EMBL" id="HIZ18006.1"/>
    </source>
</evidence>
<proteinExistence type="predicted"/>